<name>A0A3M0MKX7_9RHOB</name>
<feature type="region of interest" description="Disordered" evidence="1">
    <location>
        <begin position="39"/>
        <end position="60"/>
    </location>
</feature>
<dbReference type="InterPro" id="IPR036844">
    <property type="entry name" value="Hint_dom_sf"/>
</dbReference>
<gene>
    <name evidence="3" type="ORF">C9E81_06420</name>
</gene>
<feature type="compositionally biased region" description="Polar residues" evidence="1">
    <location>
        <begin position="45"/>
        <end position="60"/>
    </location>
</feature>
<dbReference type="RefSeq" id="WP_122111476.1">
    <property type="nucleotide sequence ID" value="NZ_QOKZ01000002.1"/>
</dbReference>
<feature type="domain" description="Hedgehog/Intein (Hint)" evidence="2">
    <location>
        <begin position="185"/>
        <end position="331"/>
    </location>
</feature>
<dbReference type="CDD" id="cd00081">
    <property type="entry name" value="Hint"/>
    <property type="match status" value="1"/>
</dbReference>
<reference evidence="3 4" key="1">
    <citation type="submission" date="2018-07" db="EMBL/GenBank/DDBJ databases">
        <authorList>
            <person name="Zhang Y."/>
            <person name="Wang L."/>
            <person name="Ma S."/>
        </authorList>
    </citation>
    <scope>NUCLEOTIDE SEQUENCE [LARGE SCALE GENOMIC DNA]</scope>
    <source>
        <strain evidence="3 4">4-2</strain>
    </source>
</reference>
<dbReference type="InterPro" id="IPR028992">
    <property type="entry name" value="Hedgehog/Intein_dom"/>
</dbReference>
<dbReference type="AlphaFoldDB" id="A0A3M0MKX7"/>
<accession>A0A3M0MKX7</accession>
<dbReference type="EMBL" id="QOKZ01000002">
    <property type="protein sequence ID" value="RMC36310.1"/>
    <property type="molecule type" value="Genomic_DNA"/>
</dbReference>
<evidence type="ECO:0000313" key="4">
    <source>
        <dbReference type="Proteomes" id="UP000273516"/>
    </source>
</evidence>
<dbReference type="OrthoDB" id="6305173at2"/>
<organism evidence="3 4">
    <name type="scientific">Paracoccus alkanivorans</name>
    <dbReference type="NCBI Taxonomy" id="2116655"/>
    <lineage>
        <taxon>Bacteria</taxon>
        <taxon>Pseudomonadati</taxon>
        <taxon>Pseudomonadota</taxon>
        <taxon>Alphaproteobacteria</taxon>
        <taxon>Rhodobacterales</taxon>
        <taxon>Paracoccaceae</taxon>
        <taxon>Paracoccus</taxon>
    </lineage>
</organism>
<evidence type="ECO:0000259" key="2">
    <source>
        <dbReference type="Pfam" id="PF13403"/>
    </source>
</evidence>
<keyword evidence="4" id="KW-1185">Reference proteome</keyword>
<proteinExistence type="predicted"/>
<protein>
    <submittedName>
        <fullName evidence="3">Hemolysin</fullName>
    </submittedName>
</protein>
<dbReference type="Pfam" id="PF13403">
    <property type="entry name" value="Hint_2"/>
    <property type="match status" value="1"/>
</dbReference>
<dbReference type="Proteomes" id="UP000273516">
    <property type="component" value="Unassembled WGS sequence"/>
</dbReference>
<evidence type="ECO:0000313" key="3">
    <source>
        <dbReference type="EMBL" id="RMC36310.1"/>
    </source>
</evidence>
<evidence type="ECO:0000256" key="1">
    <source>
        <dbReference type="SAM" id="MobiDB-lite"/>
    </source>
</evidence>
<dbReference type="SUPFAM" id="SSF51294">
    <property type="entry name" value="Hedgehog/intein (Hint) domain"/>
    <property type="match status" value="1"/>
</dbReference>
<sequence length="388" mass="41597">MAYISQFDSSISFDVNTGVINTNNLSLLNSFGASETVSGYDAGSGDNTLENGESLGVSTEEGSSLTGTYLGDLTLSTTSPSINVLGNGLSVQLNPLVGEMYQADSGELYMISDDPINDARIGITATVTILGQDTTFEGSLADLDEWLAGIPLAGPILDAVGDTGQWVLDTALTSLAYDPNGTLIVCFARGTLIETEQGMRPIEELQTGDRVVTRDNGIKEIRWIGATRLCAKTLAENPRLRPVRIRAGALGHNTPSTDLLVSPQHRIMVRSTIAQRMFGAMEVLVAAKQLCQLEGVDIAEEVTEVEYYHFLFDQHEVVNSNGAASESLFTGPQALKSVGAAAREEILALFPELRDADFSPVSARELASGRKARKLAMRHLQNGRPLVM</sequence>
<dbReference type="Gene3D" id="2.170.16.10">
    <property type="entry name" value="Hedgehog/Intein (Hint) domain"/>
    <property type="match status" value="1"/>
</dbReference>
<comment type="caution">
    <text evidence="3">The sequence shown here is derived from an EMBL/GenBank/DDBJ whole genome shotgun (WGS) entry which is preliminary data.</text>
</comment>